<feature type="chain" id="PRO_5042243072" evidence="2">
    <location>
        <begin position="25"/>
        <end position="301"/>
    </location>
</feature>
<feature type="region of interest" description="Disordered" evidence="1">
    <location>
        <begin position="271"/>
        <end position="301"/>
    </location>
</feature>
<dbReference type="Proteomes" id="UP001054902">
    <property type="component" value="Unassembled WGS sequence"/>
</dbReference>
<comment type="caution">
    <text evidence="3">The sequence shown here is derived from an EMBL/GenBank/DDBJ whole genome shotgun (WGS) entry which is preliminary data.</text>
</comment>
<feature type="compositionally biased region" description="Low complexity" evidence="1">
    <location>
        <begin position="112"/>
        <end position="125"/>
    </location>
</feature>
<feature type="compositionally biased region" description="Low complexity" evidence="1">
    <location>
        <begin position="272"/>
        <end position="281"/>
    </location>
</feature>
<sequence>MKLSIANSILFLVALAVSSTAALAREETVDVQVTASGATYGVQHDRKLKTGKATSAPVEKVTEAPVPKMTKAPKATEAPVTKMTKSPKATEGPAKMTKSPKAEAPEAKVKVTKSPKATAKSPKTSKSPKAKTPKTTKAPKNGATVKPKPATLAPKPATLAPKTVANTEATSTAELSMSFVLTDSSDKDELLDAVEKFVVEAFGVTDPSSIEITLVEAKRRKLAETIQVIVSFPTSESVEDVQNIVNTKLEDAVKKAVPTITVNPVKVKVESKTTTLESSTKAPGSSTKAPGSSKAPADRRA</sequence>
<gene>
    <name evidence="3" type="ORF">CTEN210_03088</name>
</gene>
<accession>A0AAD3CJ48</accession>
<evidence type="ECO:0000256" key="1">
    <source>
        <dbReference type="SAM" id="MobiDB-lite"/>
    </source>
</evidence>
<dbReference type="EMBL" id="BLLK01000022">
    <property type="protein sequence ID" value="GFH46614.1"/>
    <property type="molecule type" value="Genomic_DNA"/>
</dbReference>
<protein>
    <submittedName>
        <fullName evidence="3">Uncharacterized protein</fullName>
    </submittedName>
</protein>
<name>A0AAD3CJ48_9STRA</name>
<keyword evidence="2" id="KW-0732">Signal</keyword>
<evidence type="ECO:0000256" key="2">
    <source>
        <dbReference type="SAM" id="SignalP"/>
    </source>
</evidence>
<keyword evidence="4" id="KW-1185">Reference proteome</keyword>
<organism evidence="3 4">
    <name type="scientific">Chaetoceros tenuissimus</name>
    <dbReference type="NCBI Taxonomy" id="426638"/>
    <lineage>
        <taxon>Eukaryota</taxon>
        <taxon>Sar</taxon>
        <taxon>Stramenopiles</taxon>
        <taxon>Ochrophyta</taxon>
        <taxon>Bacillariophyta</taxon>
        <taxon>Coscinodiscophyceae</taxon>
        <taxon>Chaetocerotophycidae</taxon>
        <taxon>Chaetocerotales</taxon>
        <taxon>Chaetocerotaceae</taxon>
        <taxon>Chaetoceros</taxon>
    </lineage>
</organism>
<feature type="compositionally biased region" description="Low complexity" evidence="1">
    <location>
        <begin position="135"/>
        <end position="158"/>
    </location>
</feature>
<feature type="signal peptide" evidence="2">
    <location>
        <begin position="1"/>
        <end position="24"/>
    </location>
</feature>
<feature type="compositionally biased region" description="Basic and acidic residues" evidence="1">
    <location>
        <begin position="100"/>
        <end position="109"/>
    </location>
</feature>
<dbReference type="AlphaFoldDB" id="A0AAD3CJ48"/>
<feature type="region of interest" description="Disordered" evidence="1">
    <location>
        <begin position="46"/>
        <end position="158"/>
    </location>
</feature>
<proteinExistence type="predicted"/>
<evidence type="ECO:0000313" key="4">
    <source>
        <dbReference type="Proteomes" id="UP001054902"/>
    </source>
</evidence>
<evidence type="ECO:0000313" key="3">
    <source>
        <dbReference type="EMBL" id="GFH46614.1"/>
    </source>
</evidence>
<reference evidence="3 4" key="1">
    <citation type="journal article" date="2021" name="Sci. Rep.">
        <title>The genome of the diatom Chaetoceros tenuissimus carries an ancient integrated fragment of an extant virus.</title>
        <authorList>
            <person name="Hongo Y."/>
            <person name="Kimura K."/>
            <person name="Takaki Y."/>
            <person name="Yoshida Y."/>
            <person name="Baba S."/>
            <person name="Kobayashi G."/>
            <person name="Nagasaki K."/>
            <person name="Hano T."/>
            <person name="Tomaru Y."/>
        </authorList>
    </citation>
    <scope>NUCLEOTIDE SEQUENCE [LARGE SCALE GENOMIC DNA]</scope>
    <source>
        <strain evidence="3 4">NIES-3715</strain>
    </source>
</reference>